<evidence type="ECO:0000256" key="1">
    <source>
        <dbReference type="SAM" id="MobiDB-lite"/>
    </source>
</evidence>
<protein>
    <submittedName>
        <fullName evidence="2">Uncharacterized protein</fullName>
    </submittedName>
</protein>
<reference evidence="3" key="1">
    <citation type="journal article" date="2005" name="Nature">
        <title>The map-based sequence of the rice genome.</title>
        <authorList>
            <consortium name="International rice genome sequencing project (IRGSP)"/>
            <person name="Matsumoto T."/>
            <person name="Wu J."/>
            <person name="Kanamori H."/>
            <person name="Katayose Y."/>
            <person name="Fujisawa M."/>
            <person name="Namiki N."/>
            <person name="Mizuno H."/>
            <person name="Yamamoto K."/>
            <person name="Antonio B.A."/>
            <person name="Baba T."/>
            <person name="Sakata K."/>
            <person name="Nagamura Y."/>
            <person name="Aoki H."/>
            <person name="Arikawa K."/>
            <person name="Arita K."/>
            <person name="Bito T."/>
            <person name="Chiden Y."/>
            <person name="Fujitsuka N."/>
            <person name="Fukunaka R."/>
            <person name="Hamada M."/>
            <person name="Harada C."/>
            <person name="Hayashi A."/>
            <person name="Hijishita S."/>
            <person name="Honda M."/>
            <person name="Hosokawa S."/>
            <person name="Ichikawa Y."/>
            <person name="Idonuma A."/>
            <person name="Iijima M."/>
            <person name="Ikeda M."/>
            <person name="Ikeno M."/>
            <person name="Ito K."/>
            <person name="Ito S."/>
            <person name="Ito T."/>
            <person name="Ito Y."/>
            <person name="Ito Y."/>
            <person name="Iwabuchi A."/>
            <person name="Kamiya K."/>
            <person name="Karasawa W."/>
            <person name="Kurita K."/>
            <person name="Katagiri S."/>
            <person name="Kikuta A."/>
            <person name="Kobayashi H."/>
            <person name="Kobayashi N."/>
            <person name="Machita K."/>
            <person name="Maehara T."/>
            <person name="Masukawa M."/>
            <person name="Mizubayashi T."/>
            <person name="Mukai Y."/>
            <person name="Nagasaki H."/>
            <person name="Nagata Y."/>
            <person name="Naito S."/>
            <person name="Nakashima M."/>
            <person name="Nakama Y."/>
            <person name="Nakamichi Y."/>
            <person name="Nakamura M."/>
            <person name="Meguro A."/>
            <person name="Negishi M."/>
            <person name="Ohta I."/>
            <person name="Ohta T."/>
            <person name="Okamoto M."/>
            <person name="Ono N."/>
            <person name="Saji S."/>
            <person name="Sakaguchi M."/>
            <person name="Sakai K."/>
            <person name="Shibata M."/>
            <person name="Shimokawa T."/>
            <person name="Song J."/>
            <person name="Takazaki Y."/>
            <person name="Terasawa K."/>
            <person name="Tsugane M."/>
            <person name="Tsuji K."/>
            <person name="Ueda S."/>
            <person name="Waki K."/>
            <person name="Yamagata H."/>
            <person name="Yamamoto M."/>
            <person name="Yamamoto S."/>
            <person name="Yamane H."/>
            <person name="Yoshiki S."/>
            <person name="Yoshihara R."/>
            <person name="Yukawa K."/>
            <person name="Zhong H."/>
            <person name="Yano M."/>
            <person name="Yuan Q."/>
            <person name="Ouyang S."/>
            <person name="Liu J."/>
            <person name="Jones K.M."/>
            <person name="Gansberger K."/>
            <person name="Moffat K."/>
            <person name="Hill J."/>
            <person name="Bera J."/>
            <person name="Fadrosh D."/>
            <person name="Jin S."/>
            <person name="Johri S."/>
            <person name="Kim M."/>
            <person name="Overton L."/>
            <person name="Reardon M."/>
            <person name="Tsitrin T."/>
            <person name="Vuong H."/>
            <person name="Weaver B."/>
            <person name="Ciecko A."/>
            <person name="Tallon L."/>
            <person name="Jackson J."/>
            <person name="Pai G."/>
            <person name="Aken S.V."/>
            <person name="Utterback T."/>
            <person name="Reidmuller S."/>
            <person name="Feldblyum T."/>
            <person name="Hsiao J."/>
            <person name="Zismann V."/>
            <person name="Iobst S."/>
            <person name="de Vazeille A.R."/>
            <person name="Buell C.R."/>
            <person name="Ying K."/>
            <person name="Li Y."/>
            <person name="Lu T."/>
            <person name="Huang Y."/>
            <person name="Zhao Q."/>
            <person name="Feng Q."/>
            <person name="Zhang L."/>
            <person name="Zhu J."/>
            <person name="Weng Q."/>
            <person name="Mu J."/>
            <person name="Lu Y."/>
            <person name="Fan D."/>
            <person name="Liu Y."/>
            <person name="Guan J."/>
            <person name="Zhang Y."/>
            <person name="Yu S."/>
            <person name="Liu X."/>
            <person name="Zhang Y."/>
            <person name="Hong G."/>
            <person name="Han B."/>
            <person name="Choisne N."/>
            <person name="Demange N."/>
            <person name="Orjeda G."/>
            <person name="Samain S."/>
            <person name="Cattolico L."/>
            <person name="Pelletier E."/>
            <person name="Couloux A."/>
            <person name="Segurens B."/>
            <person name="Wincker P."/>
            <person name="D'Hont A."/>
            <person name="Scarpelli C."/>
            <person name="Weissenbach J."/>
            <person name="Salanoubat M."/>
            <person name="Quetier F."/>
            <person name="Yu Y."/>
            <person name="Kim H.R."/>
            <person name="Rambo T."/>
            <person name="Currie J."/>
            <person name="Collura K."/>
            <person name="Luo M."/>
            <person name="Yang T."/>
            <person name="Ammiraju J.S.S."/>
            <person name="Engler F."/>
            <person name="Soderlund C."/>
            <person name="Wing R.A."/>
            <person name="Palmer L.E."/>
            <person name="de la Bastide M."/>
            <person name="Spiegel L."/>
            <person name="Nascimento L."/>
            <person name="Zutavern T."/>
            <person name="O'Shaughnessy A."/>
            <person name="Dike S."/>
            <person name="Dedhia N."/>
            <person name="Preston R."/>
            <person name="Balija V."/>
            <person name="McCombie W.R."/>
            <person name="Chow T."/>
            <person name="Chen H."/>
            <person name="Chung M."/>
            <person name="Chen C."/>
            <person name="Shaw J."/>
            <person name="Wu H."/>
            <person name="Hsiao K."/>
            <person name="Chao Y."/>
            <person name="Chu M."/>
            <person name="Cheng C."/>
            <person name="Hour A."/>
            <person name="Lee P."/>
            <person name="Lin S."/>
            <person name="Lin Y."/>
            <person name="Liou J."/>
            <person name="Liu S."/>
            <person name="Hsing Y."/>
            <person name="Raghuvanshi S."/>
            <person name="Mohanty A."/>
            <person name="Bharti A.K."/>
            <person name="Gaur A."/>
            <person name="Gupta V."/>
            <person name="Kumar D."/>
            <person name="Ravi V."/>
            <person name="Vij S."/>
            <person name="Kapur A."/>
            <person name="Khurana P."/>
            <person name="Khurana P."/>
            <person name="Khurana J.P."/>
            <person name="Tyagi A.K."/>
            <person name="Gaikwad K."/>
            <person name="Singh A."/>
            <person name="Dalal V."/>
            <person name="Srivastava S."/>
            <person name="Dixit A."/>
            <person name="Pal A.K."/>
            <person name="Ghazi I.A."/>
            <person name="Yadav M."/>
            <person name="Pandit A."/>
            <person name="Bhargava A."/>
            <person name="Sureshbabu K."/>
            <person name="Batra K."/>
            <person name="Sharma T.R."/>
            <person name="Mohapatra T."/>
            <person name="Singh N.K."/>
            <person name="Messing J."/>
            <person name="Nelson A.B."/>
            <person name="Fuks G."/>
            <person name="Kavchok S."/>
            <person name="Keizer G."/>
            <person name="Linton E."/>
            <person name="Llaca V."/>
            <person name="Song R."/>
            <person name="Tanyolac B."/>
            <person name="Young S."/>
            <person name="Ho-Il K."/>
            <person name="Hahn J.H."/>
            <person name="Sangsakoo G."/>
            <person name="Vanavichit A."/>
            <person name="de Mattos Luiz.A.T."/>
            <person name="Zimmer P.D."/>
            <person name="Malone G."/>
            <person name="Dellagostin O."/>
            <person name="de Oliveira A.C."/>
            <person name="Bevan M."/>
            <person name="Bancroft I."/>
            <person name="Minx P."/>
            <person name="Cordum H."/>
            <person name="Wilson R."/>
            <person name="Cheng Z."/>
            <person name="Jin W."/>
            <person name="Jiang J."/>
            <person name="Leong S.A."/>
            <person name="Iwama H."/>
            <person name="Gojobori T."/>
            <person name="Itoh T."/>
            <person name="Niimura Y."/>
            <person name="Fujii Y."/>
            <person name="Habara T."/>
            <person name="Sakai H."/>
            <person name="Sato Y."/>
            <person name="Wilson G."/>
            <person name="Kumar K."/>
            <person name="McCouch S."/>
            <person name="Juretic N."/>
            <person name="Hoen D."/>
            <person name="Wright S."/>
            <person name="Bruskiewich R."/>
            <person name="Bureau T."/>
            <person name="Miyao A."/>
            <person name="Hirochika H."/>
            <person name="Nishikawa T."/>
            <person name="Kadowaki K."/>
            <person name="Sugiura M."/>
            <person name="Burr B."/>
            <person name="Sasaki T."/>
        </authorList>
    </citation>
    <scope>NUCLEOTIDE SEQUENCE [LARGE SCALE GENOMIC DNA]</scope>
    <source>
        <strain evidence="3">cv. Nipponbare</strain>
    </source>
</reference>
<feature type="region of interest" description="Disordered" evidence="1">
    <location>
        <begin position="1"/>
        <end position="73"/>
    </location>
</feature>
<proteinExistence type="predicted"/>
<name>Q6Z4M8_ORYSJ</name>
<dbReference type="EMBL" id="AP005167">
    <property type="protein sequence ID" value="BAC83812.1"/>
    <property type="molecule type" value="Genomic_DNA"/>
</dbReference>
<accession>Q6Z4M8</accession>
<dbReference type="Proteomes" id="UP000000763">
    <property type="component" value="Chromosome 7"/>
</dbReference>
<organism evidence="2 3">
    <name type="scientific">Oryza sativa subsp. japonica</name>
    <name type="common">Rice</name>
    <dbReference type="NCBI Taxonomy" id="39947"/>
    <lineage>
        <taxon>Eukaryota</taxon>
        <taxon>Viridiplantae</taxon>
        <taxon>Streptophyta</taxon>
        <taxon>Embryophyta</taxon>
        <taxon>Tracheophyta</taxon>
        <taxon>Spermatophyta</taxon>
        <taxon>Magnoliopsida</taxon>
        <taxon>Liliopsida</taxon>
        <taxon>Poales</taxon>
        <taxon>Poaceae</taxon>
        <taxon>BOP clade</taxon>
        <taxon>Oryzoideae</taxon>
        <taxon>Oryzeae</taxon>
        <taxon>Oryzinae</taxon>
        <taxon>Oryza</taxon>
        <taxon>Oryza sativa</taxon>
    </lineage>
</organism>
<dbReference type="AlphaFoldDB" id="Q6Z4M8"/>
<evidence type="ECO:0000313" key="2">
    <source>
        <dbReference type="EMBL" id="BAC83812.1"/>
    </source>
</evidence>
<evidence type="ECO:0000313" key="3">
    <source>
        <dbReference type="Proteomes" id="UP000000763"/>
    </source>
</evidence>
<reference evidence="3" key="2">
    <citation type="journal article" date="2008" name="Nucleic Acids Res.">
        <title>The rice annotation project database (RAP-DB): 2008 update.</title>
        <authorList>
            <consortium name="The rice annotation project (RAP)"/>
        </authorList>
    </citation>
    <scope>GENOME REANNOTATION</scope>
    <source>
        <strain evidence="3">cv. Nipponbare</strain>
    </source>
</reference>
<sequence>MEGAADPTLGPTPFRRVPRPTLIEGVPRGYRGQPPPLSLNTLGRGEGSRHSTLGPTLLEGVPRGFGAASSLQT</sequence>
<gene>
    <name evidence="2" type="primary">OSJNBa0060O17.29</name>
</gene>